<dbReference type="PANTHER" id="PTHR33280:SF1">
    <property type="entry name" value="LARGE RIBOSOMAL SUBUNIT PROTEIN BL31C"/>
    <property type="match status" value="1"/>
</dbReference>
<dbReference type="InterPro" id="IPR034704">
    <property type="entry name" value="Ribosomal_bL28/bL31-like_sf"/>
</dbReference>
<keyword evidence="3" id="KW-0687">Ribonucleoprotein</keyword>
<gene>
    <name evidence="6" type="ORF">HPP92_009679</name>
</gene>
<dbReference type="EMBL" id="JADCNL010000004">
    <property type="protein sequence ID" value="KAG0485600.1"/>
    <property type="molecule type" value="Genomic_DNA"/>
</dbReference>
<comment type="caution">
    <text evidence="6">The sequence shown here is derived from an EMBL/GenBank/DDBJ whole genome shotgun (WGS) entry which is preliminary data.</text>
</comment>
<dbReference type="Proteomes" id="UP000636800">
    <property type="component" value="Unassembled WGS sequence"/>
</dbReference>
<dbReference type="AlphaFoldDB" id="A0A835R503"/>
<evidence type="ECO:0000256" key="5">
    <source>
        <dbReference type="ARBA" id="ARBA00035529"/>
    </source>
</evidence>
<dbReference type="InterPro" id="IPR002150">
    <property type="entry name" value="Ribosomal_bL31"/>
</dbReference>
<evidence type="ECO:0000313" key="6">
    <source>
        <dbReference type="EMBL" id="KAG0485600.1"/>
    </source>
</evidence>
<dbReference type="OrthoDB" id="1470350at2759"/>
<protein>
    <recommendedName>
        <fullName evidence="4">Large ribosomal subunit protein bL31c</fullName>
    </recommendedName>
    <alternativeName>
        <fullName evidence="5">50S ribosomal protein L31, chloroplastic</fullName>
    </alternativeName>
</protein>
<dbReference type="PRINTS" id="PR01249">
    <property type="entry name" value="RIBOSOMALL31"/>
</dbReference>
<organism evidence="6 7">
    <name type="scientific">Vanilla planifolia</name>
    <name type="common">Vanilla</name>
    <dbReference type="NCBI Taxonomy" id="51239"/>
    <lineage>
        <taxon>Eukaryota</taxon>
        <taxon>Viridiplantae</taxon>
        <taxon>Streptophyta</taxon>
        <taxon>Embryophyta</taxon>
        <taxon>Tracheophyta</taxon>
        <taxon>Spermatophyta</taxon>
        <taxon>Magnoliopsida</taxon>
        <taxon>Liliopsida</taxon>
        <taxon>Asparagales</taxon>
        <taxon>Orchidaceae</taxon>
        <taxon>Vanilloideae</taxon>
        <taxon>Vanilleae</taxon>
        <taxon>Vanilla</taxon>
    </lineage>
</organism>
<proteinExistence type="inferred from homology"/>
<reference evidence="6 7" key="1">
    <citation type="journal article" date="2020" name="Nat. Food">
        <title>A phased Vanilla planifolia genome enables genetic improvement of flavour and production.</title>
        <authorList>
            <person name="Hasing T."/>
            <person name="Tang H."/>
            <person name="Brym M."/>
            <person name="Khazi F."/>
            <person name="Huang T."/>
            <person name="Chambers A.H."/>
        </authorList>
    </citation>
    <scope>NUCLEOTIDE SEQUENCE [LARGE SCALE GENOMIC DNA]</scope>
    <source>
        <tissue evidence="6">Leaf</tissue>
    </source>
</reference>
<keyword evidence="7" id="KW-1185">Reference proteome</keyword>
<accession>A0A835R503</accession>
<evidence type="ECO:0000256" key="3">
    <source>
        <dbReference type="ARBA" id="ARBA00023274"/>
    </source>
</evidence>
<dbReference type="GO" id="GO:1990904">
    <property type="term" value="C:ribonucleoprotein complex"/>
    <property type="evidence" value="ECO:0007669"/>
    <property type="project" value="UniProtKB-KW"/>
</dbReference>
<evidence type="ECO:0000256" key="4">
    <source>
        <dbReference type="ARBA" id="ARBA00035270"/>
    </source>
</evidence>
<comment type="similarity">
    <text evidence="1">Belongs to the bacterial ribosomal protein bL31 family. Type A subfamily.</text>
</comment>
<sequence length="159" mass="18089">MTLTLATPFIPGIKLTRNKSEKLLRCANHNSLSAVTKPHRYGDPKPLNRPQVPGGGVRRWTCRKHGVHPEFFEDSKVYCNGELVMTTGGTQKEYTVDVWSGNHPFYLGNRNAVIMDDNQVEKFRRRYGELADLMEIPVLKGEIVLPERKKRAAKDKGKK</sequence>
<keyword evidence="2" id="KW-0689">Ribosomal protein</keyword>
<dbReference type="Pfam" id="PF01197">
    <property type="entry name" value="Ribosomal_L31"/>
    <property type="match status" value="1"/>
</dbReference>
<evidence type="ECO:0000256" key="1">
    <source>
        <dbReference type="ARBA" id="ARBA00009296"/>
    </source>
</evidence>
<dbReference type="GO" id="GO:0003735">
    <property type="term" value="F:structural constituent of ribosome"/>
    <property type="evidence" value="ECO:0007669"/>
    <property type="project" value="InterPro"/>
</dbReference>
<evidence type="ECO:0000313" key="7">
    <source>
        <dbReference type="Proteomes" id="UP000636800"/>
    </source>
</evidence>
<dbReference type="InterPro" id="IPR042105">
    <property type="entry name" value="Ribosomal_bL31_sf"/>
</dbReference>
<dbReference type="NCBIfam" id="TIGR00105">
    <property type="entry name" value="L31"/>
    <property type="match status" value="1"/>
</dbReference>
<dbReference type="GO" id="GO:0006412">
    <property type="term" value="P:translation"/>
    <property type="evidence" value="ECO:0007669"/>
    <property type="project" value="InterPro"/>
</dbReference>
<name>A0A835R503_VANPL</name>
<evidence type="ECO:0000256" key="2">
    <source>
        <dbReference type="ARBA" id="ARBA00022980"/>
    </source>
</evidence>
<dbReference type="GO" id="GO:0005840">
    <property type="term" value="C:ribosome"/>
    <property type="evidence" value="ECO:0007669"/>
    <property type="project" value="UniProtKB-KW"/>
</dbReference>
<dbReference type="PANTHER" id="PTHR33280">
    <property type="entry name" value="50S RIBOSOMAL PROTEIN L31, CHLOROPLASTIC"/>
    <property type="match status" value="1"/>
</dbReference>
<dbReference type="SUPFAM" id="SSF143800">
    <property type="entry name" value="L28p-like"/>
    <property type="match status" value="1"/>
</dbReference>
<dbReference type="Gene3D" id="4.10.830.30">
    <property type="entry name" value="Ribosomal protein L31"/>
    <property type="match status" value="1"/>
</dbReference>